<dbReference type="AlphaFoldDB" id="A4U3U8"/>
<accession>A4U3U8</accession>
<gene>
    <name evidence="1" type="ORF">MGR_0634</name>
</gene>
<sequence length="62" mass="7056">MLLRPRQRLFVERSVRALGEHHNTLGVAPTVADKTSMLWALIRRNDRRQPVPSLNAGTPQIN</sequence>
<name>A4U3U8_9PROT</name>
<reference evidence="1" key="1">
    <citation type="journal article" date="2007" name="J. Bacteriol.">
        <title>Comparative genome analysis of four magnetotactic bacteria reveals a complex set of group-specific genes implicated in magnetosome biomineralization and function.</title>
        <authorList>
            <person name="Richter M."/>
            <person name="Kube M."/>
            <person name="Bazylinski D.A."/>
            <person name="Lombardot T."/>
            <person name="Gloeckner F.O."/>
            <person name="Reinhardt R."/>
            <person name="Schueler D."/>
        </authorList>
    </citation>
    <scope>NUCLEOTIDE SEQUENCE</scope>
    <source>
        <strain evidence="1">MSR-1</strain>
    </source>
</reference>
<protein>
    <submittedName>
        <fullName evidence="1">Uncharacterized protein</fullName>
    </submittedName>
</protein>
<evidence type="ECO:0000313" key="1">
    <source>
        <dbReference type="EMBL" id="CAM77555.1"/>
    </source>
</evidence>
<dbReference type="EMBL" id="CU459003">
    <property type="protein sequence ID" value="CAM77555.1"/>
    <property type="molecule type" value="Genomic_DNA"/>
</dbReference>
<organism evidence="1">
    <name type="scientific">Magnetospirillum gryphiswaldense</name>
    <dbReference type="NCBI Taxonomy" id="55518"/>
    <lineage>
        <taxon>Bacteria</taxon>
        <taxon>Pseudomonadati</taxon>
        <taxon>Pseudomonadota</taxon>
        <taxon>Alphaproteobacteria</taxon>
        <taxon>Rhodospirillales</taxon>
        <taxon>Rhodospirillaceae</taxon>
        <taxon>Magnetospirillum</taxon>
    </lineage>
</organism>
<proteinExistence type="predicted"/>